<organism evidence="1 2">
    <name type="scientific">Metschnikowia pulcherrima</name>
    <dbReference type="NCBI Taxonomy" id="27326"/>
    <lineage>
        <taxon>Eukaryota</taxon>
        <taxon>Fungi</taxon>
        <taxon>Dikarya</taxon>
        <taxon>Ascomycota</taxon>
        <taxon>Saccharomycotina</taxon>
        <taxon>Pichiomycetes</taxon>
        <taxon>Metschnikowiaceae</taxon>
        <taxon>Metschnikowia</taxon>
    </lineage>
</organism>
<evidence type="ECO:0000313" key="2">
    <source>
        <dbReference type="Proteomes" id="UP000649328"/>
    </source>
</evidence>
<accession>A0A8H7GLA3</accession>
<sequence>MVMTGLLHRTVGIHKAIQWTFEAWNMIPKDIVHMCWRKSGISSPPVVSDSETSPYNLPVASDECETNIDLDDKPPDDEALELVKNYVGDKEVNEFICRQFLQPH</sequence>
<keyword evidence="2" id="KW-1185">Reference proteome</keyword>
<protein>
    <submittedName>
        <fullName evidence="1">Uncharacterized protein</fullName>
    </submittedName>
</protein>
<name>A0A8H7GLA3_9ASCO</name>
<dbReference type="EMBL" id="JACBPP010000009">
    <property type="protein sequence ID" value="KAF7999484.1"/>
    <property type="molecule type" value="Genomic_DNA"/>
</dbReference>
<comment type="caution">
    <text evidence="1">The sequence shown here is derived from an EMBL/GenBank/DDBJ whole genome shotgun (WGS) entry which is preliminary data.</text>
</comment>
<proteinExistence type="predicted"/>
<evidence type="ECO:0000313" key="1">
    <source>
        <dbReference type="EMBL" id="KAF7999484.1"/>
    </source>
</evidence>
<dbReference type="Proteomes" id="UP000649328">
    <property type="component" value="Unassembled WGS sequence"/>
</dbReference>
<gene>
    <name evidence="1" type="ORF">HF325_006160</name>
</gene>
<reference evidence="1" key="1">
    <citation type="submission" date="2020-10" db="EMBL/GenBank/DDBJ databases">
        <title>The Whole-Genome Sequence of Metschnikowia persimmonesis, a Novel Endophytic Yeast Species Isolated from Medicinal Plant Diospyros kaki Thumb.</title>
        <authorList>
            <person name="Rahmat E."/>
            <person name="Kang Y."/>
        </authorList>
    </citation>
    <scope>NUCLEOTIDE SEQUENCE</scope>
    <source>
        <strain evidence="1">KIOM G15050</strain>
    </source>
</reference>
<dbReference type="AlphaFoldDB" id="A0A8H7GLA3"/>